<dbReference type="PANTHER" id="PTHR36842">
    <property type="entry name" value="PROTEIN TOLB HOMOLOG"/>
    <property type="match status" value="1"/>
</dbReference>
<proteinExistence type="inferred from homology"/>
<gene>
    <name evidence="3" type="ORF">G4Y79_23240</name>
</gene>
<dbReference type="InterPro" id="IPR011042">
    <property type="entry name" value="6-blade_b-propeller_TolB-like"/>
</dbReference>
<sequence>MTEKATPKRNVSRFDLIVIGTIGLALLATIAIAILSTPEERGPSVAYLAPYASGGVPNIWIAPLDDPSAAEQVTFTKIGVFDFDVSADGRFIVYAARDGDSDFNDIYLLNLQTGSNQRITACQEAEADCTSPAYRDTGDLVAYVRVDTNISVPNVGPGAQRVWVIDIRQQPYQTRPLAGNSQIIGHSPQWADDGRSIAFFSSDIGNSGVMYYNYAPTEGQQPLLLMASEAGEVGTLSPDGSQLVYPTFGDSGGYNRHLNLVNTTDAEPIEPTMLTPDDGSVDDATADFHPSGQKLLIERRYEDEERRTNGHQLYQYDMLTGNVTPLVVDAHFQHGLAHWNATGDKIVFQRVRLYNQDGTPATLSPPEVWVFDVAEDNMTLISDNGFWPVWVAP</sequence>
<keyword evidence="2" id="KW-0812">Transmembrane</keyword>
<comment type="similarity">
    <text evidence="1">Belongs to the TolB family.</text>
</comment>
<keyword evidence="2" id="KW-1133">Transmembrane helix</keyword>
<dbReference type="Proteomes" id="UP000594468">
    <property type="component" value="Chromosome"/>
</dbReference>
<dbReference type="RefSeq" id="WP_195170636.1">
    <property type="nucleotide sequence ID" value="NZ_CP062983.1"/>
</dbReference>
<dbReference type="Gene3D" id="2.120.10.30">
    <property type="entry name" value="TolB, C-terminal domain"/>
    <property type="match status" value="2"/>
</dbReference>
<dbReference type="EMBL" id="CP062983">
    <property type="protein sequence ID" value="QPC82567.1"/>
    <property type="molecule type" value="Genomic_DNA"/>
</dbReference>
<dbReference type="AlphaFoldDB" id="A0A7S8E8Z4"/>
<dbReference type="Pfam" id="PF07676">
    <property type="entry name" value="PD40"/>
    <property type="match status" value="1"/>
</dbReference>
<dbReference type="SUPFAM" id="SSF82171">
    <property type="entry name" value="DPP6 N-terminal domain-like"/>
    <property type="match status" value="1"/>
</dbReference>
<dbReference type="KEGG" id="pmet:G4Y79_23240"/>
<keyword evidence="4" id="KW-1185">Reference proteome</keyword>
<evidence type="ECO:0000313" key="4">
    <source>
        <dbReference type="Proteomes" id="UP000594468"/>
    </source>
</evidence>
<evidence type="ECO:0000256" key="2">
    <source>
        <dbReference type="SAM" id="Phobius"/>
    </source>
</evidence>
<feature type="transmembrane region" description="Helical" evidence="2">
    <location>
        <begin position="12"/>
        <end position="35"/>
    </location>
</feature>
<evidence type="ECO:0000256" key="1">
    <source>
        <dbReference type="ARBA" id="ARBA00009820"/>
    </source>
</evidence>
<name>A0A7S8E8Z4_9CHLR</name>
<accession>A0A7S8E8Z4</accession>
<evidence type="ECO:0000313" key="3">
    <source>
        <dbReference type="EMBL" id="QPC82567.1"/>
    </source>
</evidence>
<organism evidence="3 4">
    <name type="scientific">Phototrophicus methaneseepsis</name>
    <dbReference type="NCBI Taxonomy" id="2710758"/>
    <lineage>
        <taxon>Bacteria</taxon>
        <taxon>Bacillati</taxon>
        <taxon>Chloroflexota</taxon>
        <taxon>Candidatus Thermofontia</taxon>
        <taxon>Phototrophicales</taxon>
        <taxon>Phototrophicaceae</taxon>
        <taxon>Phototrophicus</taxon>
    </lineage>
</organism>
<protein>
    <submittedName>
        <fullName evidence="3">PD40 domain-containing protein</fullName>
    </submittedName>
</protein>
<dbReference type="InterPro" id="IPR011659">
    <property type="entry name" value="WD40"/>
</dbReference>
<reference evidence="3 4" key="1">
    <citation type="submission" date="2020-02" db="EMBL/GenBank/DDBJ databases">
        <authorList>
            <person name="Zheng R.K."/>
            <person name="Sun C.M."/>
        </authorList>
    </citation>
    <scope>NUCLEOTIDE SEQUENCE [LARGE SCALE GENOMIC DNA]</scope>
    <source>
        <strain evidence="4">rifampicinis</strain>
    </source>
</reference>
<keyword evidence="2" id="KW-0472">Membrane</keyword>